<evidence type="ECO:0000256" key="1">
    <source>
        <dbReference type="ARBA" id="ARBA00000085"/>
    </source>
</evidence>
<dbReference type="CDD" id="cd00082">
    <property type="entry name" value="HisKA"/>
    <property type="match status" value="1"/>
</dbReference>
<evidence type="ECO:0000256" key="8">
    <source>
        <dbReference type="ARBA" id="ARBA00022777"/>
    </source>
</evidence>
<dbReference type="InterPro" id="IPR036890">
    <property type="entry name" value="HATPase_C_sf"/>
</dbReference>
<evidence type="ECO:0000256" key="4">
    <source>
        <dbReference type="ARBA" id="ARBA00022475"/>
    </source>
</evidence>
<dbReference type="SUPFAM" id="SSF55874">
    <property type="entry name" value="ATPase domain of HSP90 chaperone/DNA topoisomerase II/histidine kinase"/>
    <property type="match status" value="1"/>
</dbReference>
<sequence>MNLSRKSIGLVIGLATIALVGLSVMQIRNLKSSIKTNRDIFLQKVDLCSGMIGEEFLRDKTYTDELYKAVKKLRKSGELNDSVIDKKMRALIDGVFQTYALDLPYEYAIYEHDVNRKSTGFNFVLGDKGTSLDFELTSCENPQERGHAWSTLTCSDGIDSNGEYHLAVFFPGREAYVFAQSSGAIILSIVFILLLLFCFAYTLIIIQRQKKLSVIKNEFINNLTHEFKTPIASISLATNMLKRDNDEITEQKKANYLNLIDHESKRLEGQVDKVLQIAMIDSGNFTLNKKQIDIHEAIQRVVDSMDIVVKKRNGSIKLDLRATQSMVLADETHLLNIIYNLLDNALKYTPETPEISILTFDGEKGIEMVVKDNGIGIGEEIQKYIFDKFYRAETGNLHNVKGFGLGLSYVKKIIEAHSGNINLKSKVNQGSEFRIYFPLA</sequence>
<dbReference type="InterPro" id="IPR003594">
    <property type="entry name" value="HATPase_dom"/>
</dbReference>
<evidence type="ECO:0000256" key="11">
    <source>
        <dbReference type="ARBA" id="ARBA00023136"/>
    </source>
</evidence>
<dbReference type="CDD" id="cd00075">
    <property type="entry name" value="HATPase"/>
    <property type="match status" value="1"/>
</dbReference>
<evidence type="ECO:0000256" key="3">
    <source>
        <dbReference type="ARBA" id="ARBA00012438"/>
    </source>
</evidence>
<keyword evidence="12" id="KW-0812">Transmembrane</keyword>
<dbReference type="OrthoDB" id="1933776at2"/>
<dbReference type="SUPFAM" id="SSF47384">
    <property type="entry name" value="Homodimeric domain of signal transducing histidine kinase"/>
    <property type="match status" value="1"/>
</dbReference>
<evidence type="ECO:0000256" key="6">
    <source>
        <dbReference type="ARBA" id="ARBA00022679"/>
    </source>
</evidence>
<dbReference type="InterPro" id="IPR050736">
    <property type="entry name" value="Sensor_HK_Regulatory"/>
</dbReference>
<comment type="subcellular location">
    <subcellularLocation>
        <location evidence="2">Cell membrane</location>
    </subcellularLocation>
</comment>
<dbReference type="InterPro" id="IPR004358">
    <property type="entry name" value="Sig_transdc_His_kin-like_C"/>
</dbReference>
<dbReference type="PRINTS" id="PR00344">
    <property type="entry name" value="BCTRLSENSOR"/>
</dbReference>
<dbReference type="FunFam" id="3.30.565.10:FF:000023">
    <property type="entry name" value="PAS domain-containing sensor histidine kinase"/>
    <property type="match status" value="1"/>
</dbReference>
<dbReference type="EC" id="2.7.13.3" evidence="3"/>
<dbReference type="PROSITE" id="PS50109">
    <property type="entry name" value="HIS_KIN"/>
    <property type="match status" value="1"/>
</dbReference>
<evidence type="ECO:0000256" key="2">
    <source>
        <dbReference type="ARBA" id="ARBA00004236"/>
    </source>
</evidence>
<evidence type="ECO:0000256" key="5">
    <source>
        <dbReference type="ARBA" id="ARBA00022553"/>
    </source>
</evidence>
<dbReference type="GO" id="GO:0005524">
    <property type="term" value="F:ATP binding"/>
    <property type="evidence" value="ECO:0007669"/>
    <property type="project" value="UniProtKB-KW"/>
</dbReference>
<evidence type="ECO:0000313" key="14">
    <source>
        <dbReference type="EMBL" id="OEJ99927.1"/>
    </source>
</evidence>
<keyword evidence="8" id="KW-0418">Kinase</keyword>
<reference evidence="14 15" key="1">
    <citation type="submission" date="2016-08" db="EMBL/GenBank/DDBJ databases">
        <title>Draft genome of Fabibacter sp. strain SK-8.</title>
        <authorList>
            <person name="Wong S.-K."/>
            <person name="Hamasaki K."/>
            <person name="Yoshizawa S."/>
        </authorList>
    </citation>
    <scope>NUCLEOTIDE SEQUENCE [LARGE SCALE GENOMIC DNA]</scope>
    <source>
        <strain evidence="14 15">SK-8</strain>
    </source>
</reference>
<evidence type="ECO:0000256" key="9">
    <source>
        <dbReference type="ARBA" id="ARBA00022840"/>
    </source>
</evidence>
<feature type="transmembrane region" description="Helical" evidence="12">
    <location>
        <begin position="183"/>
        <end position="206"/>
    </location>
</feature>
<gene>
    <name evidence="14" type="ORF">BFP71_10295</name>
</gene>
<proteinExistence type="predicted"/>
<evidence type="ECO:0000313" key="15">
    <source>
        <dbReference type="Proteomes" id="UP000095552"/>
    </source>
</evidence>
<dbReference type="GO" id="GO:0000155">
    <property type="term" value="F:phosphorelay sensor kinase activity"/>
    <property type="evidence" value="ECO:0007669"/>
    <property type="project" value="InterPro"/>
</dbReference>
<dbReference type="STRING" id="1563681.BFP71_10295"/>
<keyword evidence="10" id="KW-0902">Two-component regulatory system</keyword>
<dbReference type="Gene3D" id="1.10.287.130">
    <property type="match status" value="1"/>
</dbReference>
<dbReference type="PANTHER" id="PTHR43711:SF1">
    <property type="entry name" value="HISTIDINE KINASE 1"/>
    <property type="match status" value="1"/>
</dbReference>
<keyword evidence="11 12" id="KW-0472">Membrane</keyword>
<organism evidence="14 15">
    <name type="scientific">Roseivirga misakiensis</name>
    <dbReference type="NCBI Taxonomy" id="1563681"/>
    <lineage>
        <taxon>Bacteria</taxon>
        <taxon>Pseudomonadati</taxon>
        <taxon>Bacteroidota</taxon>
        <taxon>Cytophagia</taxon>
        <taxon>Cytophagales</taxon>
        <taxon>Roseivirgaceae</taxon>
        <taxon>Roseivirga</taxon>
    </lineage>
</organism>
<dbReference type="InterPro" id="IPR003661">
    <property type="entry name" value="HisK_dim/P_dom"/>
</dbReference>
<comment type="catalytic activity">
    <reaction evidence="1">
        <text>ATP + protein L-histidine = ADP + protein N-phospho-L-histidine.</text>
        <dbReference type="EC" id="2.7.13.3"/>
    </reaction>
</comment>
<dbReference type="PANTHER" id="PTHR43711">
    <property type="entry name" value="TWO-COMPONENT HISTIDINE KINASE"/>
    <property type="match status" value="1"/>
</dbReference>
<dbReference type="Proteomes" id="UP000095552">
    <property type="component" value="Unassembled WGS sequence"/>
</dbReference>
<dbReference type="InterPro" id="IPR036097">
    <property type="entry name" value="HisK_dim/P_sf"/>
</dbReference>
<evidence type="ECO:0000256" key="12">
    <source>
        <dbReference type="SAM" id="Phobius"/>
    </source>
</evidence>
<dbReference type="Pfam" id="PF00512">
    <property type="entry name" value="HisKA"/>
    <property type="match status" value="1"/>
</dbReference>
<keyword evidence="12" id="KW-1133">Transmembrane helix</keyword>
<name>A0A1E5SLC6_9BACT</name>
<keyword evidence="15" id="KW-1185">Reference proteome</keyword>
<dbReference type="Gene3D" id="3.30.565.10">
    <property type="entry name" value="Histidine kinase-like ATPase, C-terminal domain"/>
    <property type="match status" value="1"/>
</dbReference>
<dbReference type="GO" id="GO:0005886">
    <property type="term" value="C:plasma membrane"/>
    <property type="evidence" value="ECO:0007669"/>
    <property type="project" value="UniProtKB-SubCell"/>
</dbReference>
<dbReference type="InterPro" id="IPR005467">
    <property type="entry name" value="His_kinase_dom"/>
</dbReference>
<keyword evidence="5" id="KW-0597">Phosphoprotein</keyword>
<dbReference type="SMART" id="SM00387">
    <property type="entry name" value="HATPase_c"/>
    <property type="match status" value="1"/>
</dbReference>
<comment type="caution">
    <text evidence="14">The sequence shown here is derived from an EMBL/GenBank/DDBJ whole genome shotgun (WGS) entry which is preliminary data.</text>
</comment>
<protein>
    <recommendedName>
        <fullName evidence="3">histidine kinase</fullName>
        <ecNumber evidence="3">2.7.13.3</ecNumber>
    </recommendedName>
</protein>
<dbReference type="RefSeq" id="WP_069835390.1">
    <property type="nucleotide sequence ID" value="NZ_MDGQ01000005.1"/>
</dbReference>
<keyword evidence="4" id="KW-1003">Cell membrane</keyword>
<dbReference type="SMART" id="SM00388">
    <property type="entry name" value="HisKA"/>
    <property type="match status" value="1"/>
</dbReference>
<dbReference type="AlphaFoldDB" id="A0A1E5SLC6"/>
<accession>A0A1E5SLC6</accession>
<evidence type="ECO:0000256" key="7">
    <source>
        <dbReference type="ARBA" id="ARBA00022741"/>
    </source>
</evidence>
<evidence type="ECO:0000256" key="10">
    <source>
        <dbReference type="ARBA" id="ARBA00023012"/>
    </source>
</evidence>
<evidence type="ECO:0000259" key="13">
    <source>
        <dbReference type="PROSITE" id="PS50109"/>
    </source>
</evidence>
<feature type="domain" description="Histidine kinase" evidence="13">
    <location>
        <begin position="222"/>
        <end position="440"/>
    </location>
</feature>
<dbReference type="Pfam" id="PF02518">
    <property type="entry name" value="HATPase_c"/>
    <property type="match status" value="1"/>
</dbReference>
<keyword evidence="6" id="KW-0808">Transferase</keyword>
<dbReference type="EMBL" id="MDGQ01000005">
    <property type="protein sequence ID" value="OEJ99927.1"/>
    <property type="molecule type" value="Genomic_DNA"/>
</dbReference>
<keyword evidence="7" id="KW-0547">Nucleotide-binding</keyword>
<keyword evidence="9" id="KW-0067">ATP-binding</keyword>